<dbReference type="InterPro" id="IPR003439">
    <property type="entry name" value="ABC_transporter-like_ATP-bd"/>
</dbReference>
<dbReference type="RefSeq" id="WP_386832221.1">
    <property type="nucleotide sequence ID" value="NZ_JBHUNP010000001.1"/>
</dbReference>
<keyword evidence="6" id="KW-0547">Nucleotide-binding</keyword>
<dbReference type="SMART" id="SM00382">
    <property type="entry name" value="AAA"/>
    <property type="match status" value="1"/>
</dbReference>
<evidence type="ECO:0000256" key="8">
    <source>
        <dbReference type="ARBA" id="ARBA00022967"/>
    </source>
</evidence>
<evidence type="ECO:0000256" key="6">
    <source>
        <dbReference type="ARBA" id="ARBA00022741"/>
    </source>
</evidence>
<comment type="similarity">
    <text evidence="2">Belongs to the ABC transporter superfamily.</text>
</comment>
<keyword evidence="7 11" id="KW-0067">ATP-binding</keyword>
<dbReference type="InterPro" id="IPR003593">
    <property type="entry name" value="AAA+_ATPase"/>
</dbReference>
<evidence type="ECO:0000259" key="10">
    <source>
        <dbReference type="PROSITE" id="PS50893"/>
    </source>
</evidence>
<evidence type="ECO:0000256" key="7">
    <source>
        <dbReference type="ARBA" id="ARBA00022840"/>
    </source>
</evidence>
<dbReference type="PROSITE" id="PS00211">
    <property type="entry name" value="ABC_TRANSPORTER_1"/>
    <property type="match status" value="1"/>
</dbReference>
<keyword evidence="9" id="KW-0472">Membrane</keyword>
<dbReference type="Gene3D" id="3.40.50.300">
    <property type="entry name" value="P-loop containing nucleotide triphosphate hydrolases"/>
    <property type="match status" value="1"/>
</dbReference>
<evidence type="ECO:0000313" key="12">
    <source>
        <dbReference type="Proteomes" id="UP001597521"/>
    </source>
</evidence>
<dbReference type="Proteomes" id="UP001597521">
    <property type="component" value="Unassembled WGS sequence"/>
</dbReference>
<comment type="caution">
    <text evidence="11">The sequence shown here is derived from an EMBL/GenBank/DDBJ whole genome shotgun (WGS) entry which is preliminary data.</text>
</comment>
<dbReference type="PROSITE" id="PS50893">
    <property type="entry name" value="ABC_TRANSPORTER_2"/>
    <property type="match status" value="1"/>
</dbReference>
<gene>
    <name evidence="11" type="ORF">ACFSX5_05170</name>
</gene>
<dbReference type="CDD" id="cd03257">
    <property type="entry name" value="ABC_NikE_OppD_transporters"/>
    <property type="match status" value="1"/>
</dbReference>
<name>A0ABW5QHZ2_9HYPH</name>
<keyword evidence="12" id="KW-1185">Reference proteome</keyword>
<reference evidence="12" key="1">
    <citation type="journal article" date="2019" name="Int. J. Syst. Evol. Microbiol.">
        <title>The Global Catalogue of Microorganisms (GCM) 10K type strain sequencing project: providing services to taxonomists for standard genome sequencing and annotation.</title>
        <authorList>
            <consortium name="The Broad Institute Genomics Platform"/>
            <consortium name="The Broad Institute Genome Sequencing Center for Infectious Disease"/>
            <person name="Wu L."/>
            <person name="Ma J."/>
        </authorList>
    </citation>
    <scope>NUCLEOTIDE SEQUENCE [LARGE SCALE GENOMIC DNA]</scope>
    <source>
        <strain evidence="12">CCM 7427</strain>
    </source>
</reference>
<evidence type="ECO:0000256" key="5">
    <source>
        <dbReference type="ARBA" id="ARBA00022519"/>
    </source>
</evidence>
<dbReference type="InterPro" id="IPR013563">
    <property type="entry name" value="Oligopep_ABC_C"/>
</dbReference>
<dbReference type="GO" id="GO:0005524">
    <property type="term" value="F:ATP binding"/>
    <property type="evidence" value="ECO:0007669"/>
    <property type="project" value="UniProtKB-KW"/>
</dbReference>
<keyword evidence="8" id="KW-1278">Translocase</keyword>
<protein>
    <submittedName>
        <fullName evidence="11">ABC transporter ATP-binding protein</fullName>
    </submittedName>
</protein>
<dbReference type="InterPro" id="IPR050388">
    <property type="entry name" value="ABC_Ni/Peptide_Import"/>
</dbReference>
<evidence type="ECO:0000313" key="11">
    <source>
        <dbReference type="EMBL" id="MFD2647187.1"/>
    </source>
</evidence>
<evidence type="ECO:0000256" key="4">
    <source>
        <dbReference type="ARBA" id="ARBA00022475"/>
    </source>
</evidence>
<dbReference type="InterPro" id="IPR027417">
    <property type="entry name" value="P-loop_NTPase"/>
</dbReference>
<dbReference type="Pfam" id="PF00005">
    <property type="entry name" value="ABC_tran"/>
    <property type="match status" value="1"/>
</dbReference>
<dbReference type="SUPFAM" id="SSF52540">
    <property type="entry name" value="P-loop containing nucleoside triphosphate hydrolases"/>
    <property type="match status" value="1"/>
</dbReference>
<evidence type="ECO:0000256" key="9">
    <source>
        <dbReference type="ARBA" id="ARBA00023136"/>
    </source>
</evidence>
<accession>A0ABW5QHZ2</accession>
<dbReference type="InterPro" id="IPR017871">
    <property type="entry name" value="ABC_transporter-like_CS"/>
</dbReference>
<evidence type="ECO:0000256" key="2">
    <source>
        <dbReference type="ARBA" id="ARBA00005417"/>
    </source>
</evidence>
<feature type="domain" description="ABC transporter" evidence="10">
    <location>
        <begin position="6"/>
        <end position="254"/>
    </location>
</feature>
<evidence type="ECO:0000256" key="3">
    <source>
        <dbReference type="ARBA" id="ARBA00022448"/>
    </source>
</evidence>
<proteinExistence type="inferred from homology"/>
<keyword evidence="3" id="KW-0813">Transport</keyword>
<dbReference type="Pfam" id="PF08352">
    <property type="entry name" value="oligo_HPY"/>
    <property type="match status" value="1"/>
</dbReference>
<organism evidence="11 12">
    <name type="scientific">Devosia albogilva</name>
    <dbReference type="NCBI Taxonomy" id="429726"/>
    <lineage>
        <taxon>Bacteria</taxon>
        <taxon>Pseudomonadati</taxon>
        <taxon>Pseudomonadota</taxon>
        <taxon>Alphaproteobacteria</taxon>
        <taxon>Hyphomicrobiales</taxon>
        <taxon>Devosiaceae</taxon>
        <taxon>Devosia</taxon>
    </lineage>
</organism>
<dbReference type="PANTHER" id="PTHR43297:SF14">
    <property type="entry name" value="ATPASE AAA-TYPE CORE DOMAIN-CONTAINING PROTEIN"/>
    <property type="match status" value="1"/>
</dbReference>
<dbReference type="EMBL" id="JBHUNP010000001">
    <property type="protein sequence ID" value="MFD2647187.1"/>
    <property type="molecule type" value="Genomic_DNA"/>
</dbReference>
<keyword evidence="4" id="KW-1003">Cell membrane</keyword>
<keyword evidence="5" id="KW-0997">Cell inner membrane</keyword>
<evidence type="ECO:0000256" key="1">
    <source>
        <dbReference type="ARBA" id="ARBA00004417"/>
    </source>
</evidence>
<comment type="subcellular location">
    <subcellularLocation>
        <location evidence="1">Cell inner membrane</location>
        <topology evidence="1">Peripheral membrane protein</topology>
    </subcellularLocation>
</comment>
<sequence length="272" mass="29966">MSQPVLDIRNLTIEYPTARGSFVAVKNASFSVGAGERFGLVGESGSGKSTTILALMRMLRGGFVSNGQMLLNGRDLAQVPDRTYRDLRFAEMSLVPQGAMSSLNPVIRIGRQIDDIFEDHGVRHKQGERVRIIENLLARVGLPADVRHRFPHELSGGMKQRVCIAMSIALTPSLILADEPTSALDVMVQKQVLATLSKVQRELNAAIILIGHDMALMAHFVTTLGVMYRGEIVEMGPVRELFTNPKHDYTRMLINSLPSFERRARAAEVSSA</sequence>
<dbReference type="PANTHER" id="PTHR43297">
    <property type="entry name" value="OLIGOPEPTIDE TRANSPORT ATP-BINDING PROTEIN APPD"/>
    <property type="match status" value="1"/>
</dbReference>